<gene>
    <name evidence="1" type="ORF">SNAT2548_LOCUS7877</name>
</gene>
<keyword evidence="2" id="KW-1185">Reference proteome</keyword>
<organism evidence="1 2">
    <name type="scientific">Symbiodinium natans</name>
    <dbReference type="NCBI Taxonomy" id="878477"/>
    <lineage>
        <taxon>Eukaryota</taxon>
        <taxon>Sar</taxon>
        <taxon>Alveolata</taxon>
        <taxon>Dinophyceae</taxon>
        <taxon>Suessiales</taxon>
        <taxon>Symbiodiniaceae</taxon>
        <taxon>Symbiodinium</taxon>
    </lineage>
</organism>
<evidence type="ECO:0000313" key="2">
    <source>
        <dbReference type="Proteomes" id="UP000604046"/>
    </source>
</evidence>
<evidence type="ECO:0000313" key="1">
    <source>
        <dbReference type="EMBL" id="CAE7218708.1"/>
    </source>
</evidence>
<protein>
    <submittedName>
        <fullName evidence="1">Uncharacterized protein</fullName>
    </submittedName>
</protein>
<accession>A0A812K1D8</accession>
<name>A0A812K1D8_9DINO</name>
<dbReference type="OrthoDB" id="424350at2759"/>
<reference evidence="1" key="1">
    <citation type="submission" date="2021-02" db="EMBL/GenBank/DDBJ databases">
        <authorList>
            <person name="Dougan E. K."/>
            <person name="Rhodes N."/>
            <person name="Thang M."/>
            <person name="Chan C."/>
        </authorList>
    </citation>
    <scope>NUCLEOTIDE SEQUENCE</scope>
</reference>
<dbReference type="EMBL" id="CAJNDS010000564">
    <property type="protein sequence ID" value="CAE7218708.1"/>
    <property type="molecule type" value="Genomic_DNA"/>
</dbReference>
<sequence>MCERVLQRPSVGASSSHLQLLTHFANLSPAMSQPFLSNLTLVDFDGKFQLYLSDRALRFTDSGEQNMKIIPRDSVAAVTVRDTDLSFSTTDIPKALGFTLVSMALSGWLARRSMYGLVHAKGALDACSVVGALGGGWAGMRMGCWLFRNTHIQDGSFVEVHTPAGAQSFNCSDAQAREFTRLFT</sequence>
<dbReference type="Proteomes" id="UP000604046">
    <property type="component" value="Unassembled WGS sequence"/>
</dbReference>
<comment type="caution">
    <text evidence="1">The sequence shown here is derived from an EMBL/GenBank/DDBJ whole genome shotgun (WGS) entry which is preliminary data.</text>
</comment>
<dbReference type="AlphaFoldDB" id="A0A812K1D8"/>
<proteinExistence type="predicted"/>